<feature type="compositionally biased region" description="Basic residues" evidence="1">
    <location>
        <begin position="1"/>
        <end position="10"/>
    </location>
</feature>
<dbReference type="RefSeq" id="WP_018391871.1">
    <property type="nucleotide sequence ID" value="NZ_LQWZ01000021.1"/>
</dbReference>
<dbReference type="Proteomes" id="UP000077271">
    <property type="component" value="Unassembled WGS sequence"/>
</dbReference>
<feature type="region of interest" description="Disordered" evidence="1">
    <location>
        <begin position="1"/>
        <end position="20"/>
    </location>
</feature>
<gene>
    <name evidence="2" type="ORF">AWH48_19920</name>
</gene>
<sequence>MSRHGKKHSHRNEVTLGSGPFHIPTFNQSANANKRLIIIIKNHSKRTLQADVVVDACFPLLNDFTPPTEETSLPETTLATFPRTNIPGETCKIYEVAITQNTKPFINIFSTGDYNVINGRPAGGLLEISVVAGVGAVVIGGERTGLFFGEPVSFIPYGSWVIEPEDEPEDDC</sequence>
<evidence type="ECO:0000256" key="1">
    <source>
        <dbReference type="SAM" id="MobiDB-lite"/>
    </source>
</evidence>
<comment type="caution">
    <text evidence="2">The sequence shown here is derived from an EMBL/GenBank/DDBJ whole genome shotgun (WGS) entry which is preliminary data.</text>
</comment>
<proteinExistence type="predicted"/>
<dbReference type="EMBL" id="LQWZ01000021">
    <property type="protein sequence ID" value="OAH56635.1"/>
    <property type="molecule type" value="Genomic_DNA"/>
</dbReference>
<accession>A0A177KUF4</accession>
<protein>
    <submittedName>
        <fullName evidence="2">Uncharacterized protein</fullName>
    </submittedName>
</protein>
<evidence type="ECO:0000313" key="3">
    <source>
        <dbReference type="Proteomes" id="UP000077271"/>
    </source>
</evidence>
<name>A0A177KUF4_9BACI</name>
<evidence type="ECO:0000313" key="2">
    <source>
        <dbReference type="EMBL" id="OAH56635.1"/>
    </source>
</evidence>
<dbReference type="AlphaFoldDB" id="A0A177KUF4"/>
<organism evidence="2 3">
    <name type="scientific">Domibacillus aminovorans</name>
    <dbReference type="NCBI Taxonomy" id="29332"/>
    <lineage>
        <taxon>Bacteria</taxon>
        <taxon>Bacillati</taxon>
        <taxon>Bacillota</taxon>
        <taxon>Bacilli</taxon>
        <taxon>Bacillales</taxon>
        <taxon>Bacillaceae</taxon>
        <taxon>Domibacillus</taxon>
    </lineage>
</organism>
<reference evidence="2 3" key="1">
    <citation type="submission" date="2016-01" db="EMBL/GenBank/DDBJ databases">
        <title>Investigation of taxonomic status of Bacillus aminovorans.</title>
        <authorList>
            <person name="Verma A."/>
            <person name="Pal Y."/>
            <person name="Krishnamurthi S."/>
        </authorList>
    </citation>
    <scope>NUCLEOTIDE SEQUENCE [LARGE SCALE GENOMIC DNA]</scope>
    <source>
        <strain evidence="2 3">DSM 4337</strain>
    </source>
</reference>